<dbReference type="Proteomes" id="UP001454036">
    <property type="component" value="Unassembled WGS sequence"/>
</dbReference>
<feature type="compositionally biased region" description="Polar residues" evidence="1">
    <location>
        <begin position="190"/>
        <end position="202"/>
    </location>
</feature>
<reference evidence="2 3" key="1">
    <citation type="submission" date="2024-01" db="EMBL/GenBank/DDBJ databases">
        <title>The complete chloroplast genome sequence of Lithospermum erythrorhizon: insights into the phylogenetic relationship among Boraginaceae species and the maternal lineages of purple gromwells.</title>
        <authorList>
            <person name="Okada T."/>
            <person name="Watanabe K."/>
        </authorList>
    </citation>
    <scope>NUCLEOTIDE SEQUENCE [LARGE SCALE GENOMIC DNA]</scope>
</reference>
<proteinExistence type="predicted"/>
<evidence type="ECO:0000256" key="1">
    <source>
        <dbReference type="SAM" id="MobiDB-lite"/>
    </source>
</evidence>
<evidence type="ECO:0000313" key="2">
    <source>
        <dbReference type="EMBL" id="GAA0144358.1"/>
    </source>
</evidence>
<evidence type="ECO:0000313" key="3">
    <source>
        <dbReference type="Proteomes" id="UP001454036"/>
    </source>
</evidence>
<name>A0AAV3NZG8_LITER</name>
<keyword evidence="3" id="KW-1185">Reference proteome</keyword>
<feature type="compositionally biased region" description="Polar residues" evidence="1">
    <location>
        <begin position="141"/>
        <end position="150"/>
    </location>
</feature>
<dbReference type="EMBL" id="BAABME010016079">
    <property type="protein sequence ID" value="GAA0144358.1"/>
    <property type="molecule type" value="Genomic_DNA"/>
</dbReference>
<feature type="region of interest" description="Disordered" evidence="1">
    <location>
        <begin position="141"/>
        <end position="202"/>
    </location>
</feature>
<dbReference type="AlphaFoldDB" id="A0AAV3NZG8"/>
<sequence>MRNMLYHGLPGKASPTRWHKYWFLVKDAFLDERAEEARRGFSRDHRNGRLRDPDVLIKGGLSRGINNFPDIDLGTFSSLLASLSIHLSFNSSCPSYFFFLLATLLRAKDGKAIVPHQVSYLDAISRNRFVDQMLIAATTPSGVGPSTTALSADESTEEQMPLDQRSSPQLPTPTPQEQPSTTPDMVFIPTGSSSLPDALGSSNMPHRVPSWNVIEGSSKAPEGLARRSNIEKGFENNHPFFMDLPYTLP</sequence>
<protein>
    <submittedName>
        <fullName evidence="2">Uncharacterized protein</fullName>
    </submittedName>
</protein>
<gene>
    <name evidence="2" type="ORF">LIER_35915</name>
</gene>
<accession>A0AAV3NZG8</accession>
<comment type="caution">
    <text evidence="2">The sequence shown here is derived from an EMBL/GenBank/DDBJ whole genome shotgun (WGS) entry which is preliminary data.</text>
</comment>
<organism evidence="2 3">
    <name type="scientific">Lithospermum erythrorhizon</name>
    <name type="common">Purple gromwell</name>
    <name type="synonym">Lithospermum officinale var. erythrorhizon</name>
    <dbReference type="NCBI Taxonomy" id="34254"/>
    <lineage>
        <taxon>Eukaryota</taxon>
        <taxon>Viridiplantae</taxon>
        <taxon>Streptophyta</taxon>
        <taxon>Embryophyta</taxon>
        <taxon>Tracheophyta</taxon>
        <taxon>Spermatophyta</taxon>
        <taxon>Magnoliopsida</taxon>
        <taxon>eudicotyledons</taxon>
        <taxon>Gunneridae</taxon>
        <taxon>Pentapetalae</taxon>
        <taxon>asterids</taxon>
        <taxon>lamiids</taxon>
        <taxon>Boraginales</taxon>
        <taxon>Boraginaceae</taxon>
        <taxon>Boraginoideae</taxon>
        <taxon>Lithospermeae</taxon>
        <taxon>Lithospermum</taxon>
    </lineage>
</organism>